<dbReference type="InterPro" id="IPR017746">
    <property type="entry name" value="Cellulose_synthase_operon_BcsQ"/>
</dbReference>
<dbReference type="InterPro" id="IPR027417">
    <property type="entry name" value="P-loop_NTPase"/>
</dbReference>
<dbReference type="PANTHER" id="PTHR32309">
    <property type="entry name" value="TYROSINE-PROTEIN KINASE"/>
    <property type="match status" value="1"/>
</dbReference>
<dbReference type="SUPFAM" id="SSF52540">
    <property type="entry name" value="P-loop containing nucleoside triphosphate hydrolases"/>
    <property type="match status" value="1"/>
</dbReference>
<evidence type="ECO:0000313" key="2">
    <source>
        <dbReference type="EMBL" id="QDU63195.1"/>
    </source>
</evidence>
<dbReference type="KEGG" id="knv:Pan216_40700"/>
<keyword evidence="2" id="KW-0808">Transferase</keyword>
<dbReference type="Proteomes" id="UP000317093">
    <property type="component" value="Chromosome"/>
</dbReference>
<dbReference type="GO" id="GO:0004713">
    <property type="term" value="F:protein tyrosine kinase activity"/>
    <property type="evidence" value="ECO:0007669"/>
    <property type="project" value="TreeGrafter"/>
</dbReference>
<dbReference type="RefSeq" id="WP_145260472.1">
    <property type="nucleotide sequence ID" value="NZ_CP036279.1"/>
</dbReference>
<dbReference type="AlphaFoldDB" id="A0A518B885"/>
<dbReference type="GO" id="GO:0005886">
    <property type="term" value="C:plasma membrane"/>
    <property type="evidence" value="ECO:0007669"/>
    <property type="project" value="TreeGrafter"/>
</dbReference>
<sequence>MSVITSSTETPSDDWRQRLDQLRDYAWPHAKPHWEPIHAGKTPETPEVPSHDPETAEITLAITPPSRPEPAVVVEPILRPATSNPLGSMVATESRVRPSTMLRSAMVPPIVRRILREYAPQWRSLTRCLERGCAADAVRTLIVSGTRRRTGSTSVAIALSWALVHHTGRNVLLMDADFSQPSLADRLQLPRRAGLERLVESSCPLRDALIGLDDPPITLLTLGKRLESPSQLIGEPRWWNTMAQLRQQFDLVVMDVGALLDEPNPALSVPSIDAALLVSRPSKQSGSCLSESLQSLKRRRVRCLGVIENGISM</sequence>
<feature type="region of interest" description="Disordered" evidence="1">
    <location>
        <begin position="33"/>
        <end position="52"/>
    </location>
</feature>
<accession>A0A518B885</accession>
<dbReference type="EC" id="2.7.10.-" evidence="2"/>
<proteinExistence type="predicted"/>
<evidence type="ECO:0000313" key="3">
    <source>
        <dbReference type="Proteomes" id="UP000317093"/>
    </source>
</evidence>
<name>A0A518B885_9BACT</name>
<dbReference type="Gene3D" id="3.40.50.300">
    <property type="entry name" value="P-loop containing nucleotide triphosphate hydrolases"/>
    <property type="match status" value="1"/>
</dbReference>
<dbReference type="OrthoDB" id="275375at2"/>
<dbReference type="PANTHER" id="PTHR32309:SF13">
    <property type="entry name" value="FERRIC ENTEROBACTIN TRANSPORT PROTEIN FEPE"/>
    <property type="match status" value="1"/>
</dbReference>
<dbReference type="InterPro" id="IPR050445">
    <property type="entry name" value="Bact_polysacc_biosynth/exp"/>
</dbReference>
<keyword evidence="3" id="KW-1185">Reference proteome</keyword>
<keyword evidence="2" id="KW-0418">Kinase</keyword>
<evidence type="ECO:0000256" key="1">
    <source>
        <dbReference type="SAM" id="MobiDB-lite"/>
    </source>
</evidence>
<dbReference type="EMBL" id="CP036279">
    <property type="protein sequence ID" value="QDU63195.1"/>
    <property type="molecule type" value="Genomic_DNA"/>
</dbReference>
<reference evidence="2 3" key="1">
    <citation type="submission" date="2019-02" db="EMBL/GenBank/DDBJ databases">
        <title>Deep-cultivation of Planctomycetes and their phenomic and genomic characterization uncovers novel biology.</title>
        <authorList>
            <person name="Wiegand S."/>
            <person name="Jogler M."/>
            <person name="Boedeker C."/>
            <person name="Pinto D."/>
            <person name="Vollmers J."/>
            <person name="Rivas-Marin E."/>
            <person name="Kohn T."/>
            <person name="Peeters S.H."/>
            <person name="Heuer A."/>
            <person name="Rast P."/>
            <person name="Oberbeckmann S."/>
            <person name="Bunk B."/>
            <person name="Jeske O."/>
            <person name="Meyerdierks A."/>
            <person name="Storesund J.E."/>
            <person name="Kallscheuer N."/>
            <person name="Luecker S."/>
            <person name="Lage O.M."/>
            <person name="Pohl T."/>
            <person name="Merkel B.J."/>
            <person name="Hornburger P."/>
            <person name="Mueller R.-W."/>
            <person name="Bruemmer F."/>
            <person name="Labrenz M."/>
            <person name="Spormann A.M."/>
            <person name="Op den Camp H."/>
            <person name="Overmann J."/>
            <person name="Amann R."/>
            <person name="Jetten M.S.M."/>
            <person name="Mascher T."/>
            <person name="Medema M.H."/>
            <person name="Devos D.P."/>
            <person name="Kaster A.-K."/>
            <person name="Ovreas L."/>
            <person name="Rohde M."/>
            <person name="Galperin M.Y."/>
            <person name="Jogler C."/>
        </authorList>
    </citation>
    <scope>NUCLEOTIDE SEQUENCE [LARGE SCALE GENOMIC DNA]</scope>
    <source>
        <strain evidence="2 3">Pan216</strain>
    </source>
</reference>
<organism evidence="2 3">
    <name type="scientific">Kolteria novifilia</name>
    <dbReference type="NCBI Taxonomy" id="2527975"/>
    <lineage>
        <taxon>Bacteria</taxon>
        <taxon>Pseudomonadati</taxon>
        <taxon>Planctomycetota</taxon>
        <taxon>Planctomycetia</taxon>
        <taxon>Kolteriales</taxon>
        <taxon>Kolteriaceae</taxon>
        <taxon>Kolteria</taxon>
    </lineage>
</organism>
<protein>
    <submittedName>
        <fullName evidence="2">Tyrosine-protein kinase ptk</fullName>
        <ecNumber evidence="2">2.7.10.-</ecNumber>
    </submittedName>
</protein>
<dbReference type="Pfam" id="PF06564">
    <property type="entry name" value="CBP_BcsQ"/>
    <property type="match status" value="1"/>
</dbReference>
<gene>
    <name evidence="2" type="primary">ptk</name>
    <name evidence="2" type="ORF">Pan216_40700</name>
</gene>